<dbReference type="Gene3D" id="3.30.420.40">
    <property type="match status" value="2"/>
</dbReference>
<organism evidence="3 4">
    <name type="scientific">Plasmodiophora brassicae</name>
    <name type="common">Clubroot disease agent</name>
    <dbReference type="NCBI Taxonomy" id="37360"/>
    <lineage>
        <taxon>Eukaryota</taxon>
        <taxon>Sar</taxon>
        <taxon>Rhizaria</taxon>
        <taxon>Endomyxa</taxon>
        <taxon>Phytomyxea</taxon>
        <taxon>Plasmodiophorida</taxon>
        <taxon>Plasmodiophoridae</taxon>
        <taxon>Plasmodiophora</taxon>
    </lineage>
</organism>
<dbReference type="Pfam" id="PF00022">
    <property type="entry name" value="Actin"/>
    <property type="match status" value="1"/>
</dbReference>
<evidence type="ECO:0008006" key="5">
    <source>
        <dbReference type="Google" id="ProtNLM"/>
    </source>
</evidence>
<evidence type="ECO:0000313" key="4">
    <source>
        <dbReference type="Proteomes" id="UP000290189"/>
    </source>
</evidence>
<dbReference type="FunFam" id="3.90.640.10:FF:000007">
    <property type="entry name" value="Actin like 7B"/>
    <property type="match status" value="1"/>
</dbReference>
<dbReference type="SMART" id="SM00268">
    <property type="entry name" value="ACTIN"/>
    <property type="match status" value="1"/>
</dbReference>
<proteinExistence type="inferred from homology"/>
<name>A0A3P3YL58_PLABS</name>
<evidence type="ECO:0000313" key="3">
    <source>
        <dbReference type="EMBL" id="SPR00943.1"/>
    </source>
</evidence>
<dbReference type="Gene3D" id="3.90.640.10">
    <property type="entry name" value="Actin, Chain A, domain 4"/>
    <property type="match status" value="1"/>
</dbReference>
<dbReference type="InterPro" id="IPR043129">
    <property type="entry name" value="ATPase_NBD"/>
</dbReference>
<evidence type="ECO:0000256" key="2">
    <source>
        <dbReference type="RuleBase" id="RU000487"/>
    </source>
</evidence>
<dbReference type="PRINTS" id="PR00190">
    <property type="entry name" value="ACTIN"/>
</dbReference>
<dbReference type="PROSITE" id="PS01132">
    <property type="entry name" value="ACTINS_ACT_LIKE"/>
    <property type="match status" value="1"/>
</dbReference>
<dbReference type="InterPro" id="IPR020902">
    <property type="entry name" value="Actin/actin-like_CS"/>
</dbReference>
<geneLocation type="mitochondrion" evidence="3"/>
<sequence>MAFEGCQPLVVDNGTGVVKAGFAGADRPRLVLDNVVGRPKHAKVMAGGAAAAAASVFVGDDCRRLRGVLRLRPPMRHGVVHDWDDMCTVWAHMYHALQAVPDEHPVLLTEAPLNPVSNRARSMQVFFEQFRAPALYIGSQAILSLYASGRTTGVVLDSGDGVTHAVPVFEGFSVPHAITRMDLAGQDLTEHLQVELRKAGCRLTTSAEMAIVRAIKEATCFVARRPDEVDREHTDWYTLPDGNVVDVGTAAFRVPELLFQPEQYGYECPGVPQSLTDAIEKSDMDLRIGLYENIVLAGGTTLLRGFPQRLLDEVQRRAPRNVRVRIYAPADRMYSCWIGGSIFSSLATFERAGPPDMDGRQARSVFIKSLLSSTDNKHVPPSISRDTDEVRQCCLI</sequence>
<protein>
    <recommendedName>
        <fullName evidence="5">Actin</fullName>
    </recommendedName>
</protein>
<reference evidence="3 4" key="1">
    <citation type="submission" date="2018-03" db="EMBL/GenBank/DDBJ databases">
        <authorList>
            <person name="Fogelqvist J."/>
        </authorList>
    </citation>
    <scope>NUCLEOTIDE SEQUENCE [LARGE SCALE GENOMIC DNA]</scope>
</reference>
<dbReference type="AlphaFoldDB" id="A0A3P3YL58"/>
<comment type="similarity">
    <text evidence="2">Belongs to the actin family.</text>
</comment>
<dbReference type="CDD" id="cd10216">
    <property type="entry name" value="ASKHA_NBD_Arp1"/>
    <property type="match status" value="1"/>
</dbReference>
<gene>
    <name evidence="3" type="ORF">PLBR_LOCUS8158</name>
</gene>
<dbReference type="EMBL" id="OVEO01000016">
    <property type="protein sequence ID" value="SPR00943.1"/>
    <property type="molecule type" value="Genomic_DNA"/>
</dbReference>
<comment type="catalytic activity">
    <reaction evidence="1">
        <text>ATP + H2O = ADP + phosphate + H(+)</text>
        <dbReference type="Rhea" id="RHEA:13065"/>
        <dbReference type="ChEBI" id="CHEBI:15377"/>
        <dbReference type="ChEBI" id="CHEBI:15378"/>
        <dbReference type="ChEBI" id="CHEBI:30616"/>
        <dbReference type="ChEBI" id="CHEBI:43474"/>
        <dbReference type="ChEBI" id="CHEBI:456216"/>
    </reaction>
</comment>
<dbReference type="InterPro" id="IPR004000">
    <property type="entry name" value="Actin"/>
</dbReference>
<dbReference type="SUPFAM" id="SSF53067">
    <property type="entry name" value="Actin-like ATPase domain"/>
    <property type="match status" value="2"/>
</dbReference>
<accession>A0A3P3YL58</accession>
<dbReference type="FunFam" id="3.30.420.40:FF:000502">
    <property type="entry name" value="Actin-Related Proteins"/>
    <property type="match status" value="1"/>
</dbReference>
<dbReference type="PANTHER" id="PTHR11937">
    <property type="entry name" value="ACTIN"/>
    <property type="match status" value="1"/>
</dbReference>
<dbReference type="Proteomes" id="UP000290189">
    <property type="component" value="Unassembled WGS sequence"/>
</dbReference>
<evidence type="ECO:0000256" key="1">
    <source>
        <dbReference type="ARBA" id="ARBA00049360"/>
    </source>
</evidence>
<keyword evidence="3" id="KW-0496">Mitochondrion</keyword>